<evidence type="ECO:0000256" key="8">
    <source>
        <dbReference type="ARBA" id="ARBA00022967"/>
    </source>
</evidence>
<dbReference type="GO" id="GO:0001407">
    <property type="term" value="P:glycerophosphodiester transmembrane transport"/>
    <property type="evidence" value="ECO:0007669"/>
    <property type="project" value="TreeGrafter"/>
</dbReference>
<dbReference type="PANTHER" id="PTHR43875:SF12">
    <property type="entry name" value="SN-GLYCEROL-3-PHOSPHATE IMPORT ATP-BINDING PROTEIN UGPC"/>
    <property type="match status" value="1"/>
</dbReference>
<accession>A0A1Y6B3M0</accession>
<dbReference type="InterPro" id="IPR017871">
    <property type="entry name" value="ABC_transporter-like_CS"/>
</dbReference>
<sequence length="355" mass="38337">MAEVRIAGVRKAFGPVEVIHGVDLTIADRQFAVVVGPSGCGKSTLLRMIAGLEETSAGTIHIGQRDVTLAEPKDRNVAMVFQNYALYPHLSVARNIAFGLELRGTPKAEIAARVARAAEILHLDGLLERKPRQLSGGQRQRVAMGRAIVRDPDVFLFDEPLSNLDAKLRVAMRLEIRKLHEALGGTSVYVTHDQIEAMTMGDLLIVMNEGRVEQIGRPMEVYRRPASRFVASFIGSPPMNFLPVEVAGGVARTAADSRIRLDPALNGQAAGPARLVLGLRPEHLAIDAERPALDCLVEVVEPQGADTIVHGRAGEDLLTLRLQGTPEVAVGDRLPLGVAAEHTHLFDAESGRRVG</sequence>
<dbReference type="Gene3D" id="2.40.50.100">
    <property type="match status" value="1"/>
</dbReference>
<dbReference type="GO" id="GO:0016887">
    <property type="term" value="F:ATP hydrolysis activity"/>
    <property type="evidence" value="ECO:0007669"/>
    <property type="project" value="InterPro"/>
</dbReference>
<keyword evidence="9" id="KW-0472">Membrane</keyword>
<dbReference type="InterPro" id="IPR003439">
    <property type="entry name" value="ABC_transporter-like_ATP-bd"/>
</dbReference>
<dbReference type="Pfam" id="PF17912">
    <property type="entry name" value="OB_MalK"/>
    <property type="match status" value="1"/>
</dbReference>
<dbReference type="GO" id="GO:0055052">
    <property type="term" value="C:ATP-binding cassette (ABC) transporter complex, substrate-binding subunit-containing"/>
    <property type="evidence" value="ECO:0007669"/>
    <property type="project" value="TreeGrafter"/>
</dbReference>
<dbReference type="GO" id="GO:0005524">
    <property type="term" value="F:ATP binding"/>
    <property type="evidence" value="ECO:0007669"/>
    <property type="project" value="UniProtKB-KW"/>
</dbReference>
<evidence type="ECO:0000313" key="12">
    <source>
        <dbReference type="Proteomes" id="UP000192917"/>
    </source>
</evidence>
<dbReference type="InterPro" id="IPR008995">
    <property type="entry name" value="Mo/tungstate-bd_C_term_dom"/>
</dbReference>
<gene>
    <name evidence="11" type="ORF">SAMN05428998_101257</name>
</gene>
<dbReference type="GO" id="GO:0015794">
    <property type="term" value="P:glycerol-3-phosphate transmembrane transport"/>
    <property type="evidence" value="ECO:0007669"/>
    <property type="project" value="TreeGrafter"/>
</dbReference>
<dbReference type="InterPro" id="IPR003593">
    <property type="entry name" value="AAA+_ATPase"/>
</dbReference>
<dbReference type="EMBL" id="FWZX01000001">
    <property type="protein sequence ID" value="SME89817.1"/>
    <property type="molecule type" value="Genomic_DNA"/>
</dbReference>
<dbReference type="PROSITE" id="PS00211">
    <property type="entry name" value="ABC_TRANSPORTER_1"/>
    <property type="match status" value="1"/>
</dbReference>
<evidence type="ECO:0000256" key="4">
    <source>
        <dbReference type="ARBA" id="ARBA00022519"/>
    </source>
</evidence>
<organism evidence="11 12">
    <name type="scientific">Tistlia consotensis USBA 355</name>
    <dbReference type="NCBI Taxonomy" id="560819"/>
    <lineage>
        <taxon>Bacteria</taxon>
        <taxon>Pseudomonadati</taxon>
        <taxon>Pseudomonadota</taxon>
        <taxon>Alphaproteobacteria</taxon>
        <taxon>Rhodospirillales</taxon>
        <taxon>Rhodovibrionaceae</taxon>
        <taxon>Tistlia</taxon>
    </lineage>
</organism>
<evidence type="ECO:0000256" key="7">
    <source>
        <dbReference type="ARBA" id="ARBA00022840"/>
    </source>
</evidence>
<dbReference type="STRING" id="560819.SAMN05428998_101257"/>
<dbReference type="GO" id="GO:0140359">
    <property type="term" value="F:ABC-type transporter activity"/>
    <property type="evidence" value="ECO:0007669"/>
    <property type="project" value="InterPro"/>
</dbReference>
<evidence type="ECO:0000256" key="6">
    <source>
        <dbReference type="ARBA" id="ARBA00022741"/>
    </source>
</evidence>
<dbReference type="NCBIfam" id="NF008653">
    <property type="entry name" value="PRK11650.1"/>
    <property type="match status" value="1"/>
</dbReference>
<evidence type="ECO:0000259" key="10">
    <source>
        <dbReference type="PROSITE" id="PS50893"/>
    </source>
</evidence>
<dbReference type="RefSeq" id="WP_085120613.1">
    <property type="nucleotide sequence ID" value="NZ_FWZX01000001.1"/>
</dbReference>
<dbReference type="PROSITE" id="PS50893">
    <property type="entry name" value="ABC_TRANSPORTER_2"/>
    <property type="match status" value="1"/>
</dbReference>
<keyword evidence="2" id="KW-0813">Transport</keyword>
<keyword evidence="5" id="KW-0762">Sugar transport</keyword>
<proteinExistence type="inferred from homology"/>
<comment type="similarity">
    <text evidence="1">Belongs to the ABC transporter superfamily.</text>
</comment>
<dbReference type="Proteomes" id="UP000192917">
    <property type="component" value="Unassembled WGS sequence"/>
</dbReference>
<name>A0A1Y6B3M0_9PROT</name>
<dbReference type="Gene3D" id="2.40.50.140">
    <property type="entry name" value="Nucleic acid-binding proteins"/>
    <property type="match status" value="1"/>
</dbReference>
<dbReference type="SMART" id="SM00382">
    <property type="entry name" value="AAA"/>
    <property type="match status" value="1"/>
</dbReference>
<keyword evidence="6" id="KW-0547">Nucleotide-binding</keyword>
<dbReference type="InterPro" id="IPR047641">
    <property type="entry name" value="ABC_transpr_MalK/UgpC-like"/>
</dbReference>
<evidence type="ECO:0000256" key="3">
    <source>
        <dbReference type="ARBA" id="ARBA00022475"/>
    </source>
</evidence>
<evidence type="ECO:0000313" key="11">
    <source>
        <dbReference type="EMBL" id="SME89817.1"/>
    </source>
</evidence>
<dbReference type="InterPro" id="IPR012340">
    <property type="entry name" value="NA-bd_OB-fold"/>
</dbReference>
<feature type="domain" description="ABC transporter" evidence="10">
    <location>
        <begin position="4"/>
        <end position="234"/>
    </location>
</feature>
<dbReference type="Gene3D" id="3.40.50.300">
    <property type="entry name" value="P-loop containing nucleotide triphosphate hydrolases"/>
    <property type="match status" value="1"/>
</dbReference>
<evidence type="ECO:0000256" key="1">
    <source>
        <dbReference type="ARBA" id="ARBA00005417"/>
    </source>
</evidence>
<reference evidence="11 12" key="1">
    <citation type="submission" date="2017-04" db="EMBL/GenBank/DDBJ databases">
        <authorList>
            <person name="Afonso C.L."/>
            <person name="Miller P.J."/>
            <person name="Scott M.A."/>
            <person name="Spackman E."/>
            <person name="Goraichik I."/>
            <person name="Dimitrov K.M."/>
            <person name="Suarez D.L."/>
            <person name="Swayne D.E."/>
        </authorList>
    </citation>
    <scope>NUCLEOTIDE SEQUENCE [LARGE SCALE GENOMIC DNA]</scope>
    <source>
        <strain evidence="11 12">USBA 355</strain>
    </source>
</reference>
<dbReference type="AlphaFoldDB" id="A0A1Y6B3M0"/>
<keyword evidence="8" id="KW-1278">Translocase</keyword>
<evidence type="ECO:0000256" key="2">
    <source>
        <dbReference type="ARBA" id="ARBA00022448"/>
    </source>
</evidence>
<protein>
    <submittedName>
        <fullName evidence="11">sn-glycerol 3-phosphate transport system ATP-binding protein</fullName>
    </submittedName>
</protein>
<dbReference type="CDD" id="cd03301">
    <property type="entry name" value="ABC_MalK_N"/>
    <property type="match status" value="1"/>
</dbReference>
<keyword evidence="12" id="KW-1185">Reference proteome</keyword>
<dbReference type="PANTHER" id="PTHR43875">
    <property type="entry name" value="MALTODEXTRIN IMPORT ATP-BINDING PROTEIN MSMX"/>
    <property type="match status" value="1"/>
</dbReference>
<dbReference type="SUPFAM" id="SSF52540">
    <property type="entry name" value="P-loop containing nucleoside triphosphate hydrolases"/>
    <property type="match status" value="1"/>
</dbReference>
<keyword evidence="3" id="KW-1003">Cell membrane</keyword>
<dbReference type="Pfam" id="PF00005">
    <property type="entry name" value="ABC_tran"/>
    <property type="match status" value="1"/>
</dbReference>
<dbReference type="FunFam" id="3.40.50.300:FF:000042">
    <property type="entry name" value="Maltose/maltodextrin ABC transporter, ATP-binding protein"/>
    <property type="match status" value="1"/>
</dbReference>
<dbReference type="InterPro" id="IPR040582">
    <property type="entry name" value="OB_MalK-like"/>
</dbReference>
<evidence type="ECO:0000256" key="9">
    <source>
        <dbReference type="ARBA" id="ARBA00023136"/>
    </source>
</evidence>
<evidence type="ECO:0000256" key="5">
    <source>
        <dbReference type="ARBA" id="ARBA00022597"/>
    </source>
</evidence>
<dbReference type="InterPro" id="IPR015855">
    <property type="entry name" value="ABC_transpr_MalK-like"/>
</dbReference>
<dbReference type="GO" id="GO:0008643">
    <property type="term" value="P:carbohydrate transport"/>
    <property type="evidence" value="ECO:0007669"/>
    <property type="project" value="InterPro"/>
</dbReference>
<dbReference type="SUPFAM" id="SSF50331">
    <property type="entry name" value="MOP-like"/>
    <property type="match status" value="1"/>
</dbReference>
<dbReference type="InterPro" id="IPR027417">
    <property type="entry name" value="P-loop_NTPase"/>
</dbReference>
<keyword evidence="7 11" id="KW-0067">ATP-binding</keyword>
<keyword evidence="4" id="KW-0997">Cell inner membrane</keyword>